<evidence type="ECO:0000256" key="1">
    <source>
        <dbReference type="SAM" id="MobiDB-lite"/>
    </source>
</evidence>
<name>A0ABU1UW09_9GAMM</name>
<dbReference type="RefSeq" id="WP_310070437.1">
    <property type="nucleotide sequence ID" value="NZ_JAVDVX010000002.1"/>
</dbReference>
<dbReference type="Proteomes" id="UP001253595">
    <property type="component" value="Unassembled WGS sequence"/>
</dbReference>
<feature type="compositionally biased region" description="Basic residues" evidence="1">
    <location>
        <begin position="243"/>
        <end position="253"/>
    </location>
</feature>
<sequence length="253" mass="27756">MTPNPPDNPQASVPDLEQLLCRRDIWRGGSHRLASSPARDTGYSALNAQLLGGGWPSANLVEVCQQGFVQSEWLLLTPALTDTQGLIVLLNPPCMPFAQALIKAGIDLERVLVVESSNKADFLFSFIELTRATACEAVLAWQPTQSLNYTELRKCQLAATEGQGLYVLFRPAAAAEQSSPASLRLTISLQAQDLQVRIFKQKGELAALMQPVLLPLPHNWQGFAPHHLLDQTGKPKSNVVHLRPQRGGRRGRK</sequence>
<dbReference type="InterPro" id="IPR047610">
    <property type="entry name" value="ImuA_translesion"/>
</dbReference>
<organism evidence="2 3">
    <name type="scientific">Cellvibrio fibrivorans</name>
    <dbReference type="NCBI Taxonomy" id="126350"/>
    <lineage>
        <taxon>Bacteria</taxon>
        <taxon>Pseudomonadati</taxon>
        <taxon>Pseudomonadota</taxon>
        <taxon>Gammaproteobacteria</taxon>
        <taxon>Cellvibrionales</taxon>
        <taxon>Cellvibrionaceae</taxon>
        <taxon>Cellvibrio</taxon>
    </lineage>
</organism>
<reference evidence="2 3" key="1">
    <citation type="submission" date="2023-07" db="EMBL/GenBank/DDBJ databases">
        <title>Sorghum-associated microbial communities from plants grown in Nebraska, USA.</title>
        <authorList>
            <person name="Schachtman D."/>
        </authorList>
    </citation>
    <scope>NUCLEOTIDE SEQUENCE [LARGE SCALE GENOMIC DNA]</scope>
    <source>
        <strain evidence="2 3">BE190</strain>
    </source>
</reference>
<protein>
    <submittedName>
        <fullName evidence="2">Cell division inhibitor SulA</fullName>
    </submittedName>
</protein>
<dbReference type="Gene3D" id="3.40.50.300">
    <property type="entry name" value="P-loop containing nucleotide triphosphate hydrolases"/>
    <property type="match status" value="1"/>
</dbReference>
<accession>A0ABU1UW09</accession>
<dbReference type="EMBL" id="JAVDVX010000002">
    <property type="protein sequence ID" value="MDR7089389.1"/>
    <property type="molecule type" value="Genomic_DNA"/>
</dbReference>
<proteinExistence type="predicted"/>
<evidence type="ECO:0000313" key="3">
    <source>
        <dbReference type="Proteomes" id="UP001253595"/>
    </source>
</evidence>
<gene>
    <name evidence="2" type="ORF">J2X05_001395</name>
</gene>
<comment type="caution">
    <text evidence="2">The sequence shown here is derived from an EMBL/GenBank/DDBJ whole genome shotgun (WGS) entry which is preliminary data.</text>
</comment>
<dbReference type="SUPFAM" id="SSF52540">
    <property type="entry name" value="P-loop containing nucleoside triphosphate hydrolases"/>
    <property type="match status" value="1"/>
</dbReference>
<keyword evidence="3" id="KW-1185">Reference proteome</keyword>
<dbReference type="NCBIfam" id="NF033429">
    <property type="entry name" value="ImuA_translesion"/>
    <property type="match status" value="1"/>
</dbReference>
<dbReference type="InterPro" id="IPR027417">
    <property type="entry name" value="P-loop_NTPase"/>
</dbReference>
<evidence type="ECO:0000313" key="2">
    <source>
        <dbReference type="EMBL" id="MDR7089389.1"/>
    </source>
</evidence>
<feature type="region of interest" description="Disordered" evidence="1">
    <location>
        <begin position="232"/>
        <end position="253"/>
    </location>
</feature>